<feature type="domain" description="Phage shock protein PspC N-terminal" evidence="7">
    <location>
        <begin position="4"/>
        <end position="61"/>
    </location>
</feature>
<feature type="transmembrane region" description="Helical" evidence="6">
    <location>
        <begin position="34"/>
        <end position="59"/>
    </location>
</feature>
<dbReference type="InterPro" id="IPR007168">
    <property type="entry name" value="Phageshock_PspC_N"/>
</dbReference>
<protein>
    <recommendedName>
        <fullName evidence="7">Phage shock protein PspC N-terminal domain-containing protein</fullName>
    </recommendedName>
</protein>
<sequence>MREKRYLRLSEHKLFLGVVGGFSEFLGIDKTFLRVIFATFVVITGFFPGAVVYFIAWYIMRAAAEEAGEVIEVDAKKKKKKKKKKK</sequence>
<evidence type="ECO:0000259" key="7">
    <source>
        <dbReference type="Pfam" id="PF04024"/>
    </source>
</evidence>
<proteinExistence type="predicted"/>
<evidence type="ECO:0000256" key="6">
    <source>
        <dbReference type="SAM" id="Phobius"/>
    </source>
</evidence>
<reference evidence="8 9" key="1">
    <citation type="submission" date="2017-09" db="EMBL/GenBank/DDBJ databases">
        <title>Depth-based differentiation of microbial function through sediment-hosted aquifers and enrichment of novel symbionts in the deep terrestrial subsurface.</title>
        <authorList>
            <person name="Probst A.J."/>
            <person name="Ladd B."/>
            <person name="Jarett J.K."/>
            <person name="Geller-Mcgrath D.E."/>
            <person name="Sieber C.M."/>
            <person name="Emerson J.B."/>
            <person name="Anantharaman K."/>
            <person name="Thomas B.C."/>
            <person name="Malmstrom R."/>
            <person name="Stieglmeier M."/>
            <person name="Klingl A."/>
            <person name="Woyke T."/>
            <person name="Ryan C.M."/>
            <person name="Banfield J.F."/>
        </authorList>
    </citation>
    <scope>NUCLEOTIDE SEQUENCE [LARGE SCALE GENOMIC DNA]</scope>
    <source>
        <strain evidence="8">CG15_BIG_FIL_POST_REV_8_21_14_020_45_12</strain>
    </source>
</reference>
<evidence type="ECO:0000313" key="8">
    <source>
        <dbReference type="EMBL" id="PIW36556.1"/>
    </source>
</evidence>
<keyword evidence="4 6" id="KW-1133">Transmembrane helix</keyword>
<name>A0A2M7H2T8_9BACT</name>
<organism evidence="8 9">
    <name type="scientific">Candidatus Kerfeldbacteria bacterium CG15_BIG_FIL_POST_REV_8_21_14_020_45_12</name>
    <dbReference type="NCBI Taxonomy" id="2014247"/>
    <lineage>
        <taxon>Bacteria</taxon>
        <taxon>Candidatus Kerfeldiibacteriota</taxon>
    </lineage>
</organism>
<dbReference type="PANTHER" id="PTHR33885:SF3">
    <property type="entry name" value="PHAGE SHOCK PROTEIN C"/>
    <property type="match status" value="1"/>
</dbReference>
<evidence type="ECO:0000256" key="3">
    <source>
        <dbReference type="ARBA" id="ARBA00022692"/>
    </source>
</evidence>
<evidence type="ECO:0000256" key="4">
    <source>
        <dbReference type="ARBA" id="ARBA00022989"/>
    </source>
</evidence>
<keyword evidence="5 6" id="KW-0472">Membrane</keyword>
<comment type="subcellular location">
    <subcellularLocation>
        <location evidence="1">Cell membrane</location>
        <topology evidence="1">Single-pass membrane protein</topology>
    </subcellularLocation>
</comment>
<evidence type="ECO:0000256" key="5">
    <source>
        <dbReference type="ARBA" id="ARBA00023136"/>
    </source>
</evidence>
<dbReference type="InterPro" id="IPR052027">
    <property type="entry name" value="PspC"/>
</dbReference>
<evidence type="ECO:0000256" key="2">
    <source>
        <dbReference type="ARBA" id="ARBA00022475"/>
    </source>
</evidence>
<dbReference type="AlphaFoldDB" id="A0A2M7H2T8"/>
<evidence type="ECO:0000256" key="1">
    <source>
        <dbReference type="ARBA" id="ARBA00004162"/>
    </source>
</evidence>
<comment type="caution">
    <text evidence="8">The sequence shown here is derived from an EMBL/GenBank/DDBJ whole genome shotgun (WGS) entry which is preliminary data.</text>
</comment>
<gene>
    <name evidence="8" type="ORF">COW24_05105</name>
</gene>
<dbReference type="EMBL" id="PFGC01000050">
    <property type="protein sequence ID" value="PIW36556.1"/>
    <property type="molecule type" value="Genomic_DNA"/>
</dbReference>
<evidence type="ECO:0000313" key="9">
    <source>
        <dbReference type="Proteomes" id="UP000230292"/>
    </source>
</evidence>
<keyword evidence="3 6" id="KW-0812">Transmembrane</keyword>
<keyword evidence="2" id="KW-1003">Cell membrane</keyword>
<accession>A0A2M7H2T8</accession>
<dbReference type="PANTHER" id="PTHR33885">
    <property type="entry name" value="PHAGE SHOCK PROTEIN C"/>
    <property type="match status" value="1"/>
</dbReference>
<dbReference type="GO" id="GO:0005886">
    <property type="term" value="C:plasma membrane"/>
    <property type="evidence" value="ECO:0007669"/>
    <property type="project" value="UniProtKB-SubCell"/>
</dbReference>
<dbReference type="Pfam" id="PF04024">
    <property type="entry name" value="PspC"/>
    <property type="match status" value="1"/>
</dbReference>
<dbReference type="Proteomes" id="UP000230292">
    <property type="component" value="Unassembled WGS sequence"/>
</dbReference>